<dbReference type="Proteomes" id="UP001597479">
    <property type="component" value="Unassembled WGS sequence"/>
</dbReference>
<dbReference type="SMART" id="SM00701">
    <property type="entry name" value="PGRP"/>
    <property type="match status" value="1"/>
</dbReference>
<accession>A0ABW5VS58</accession>
<reference evidence="6" key="1">
    <citation type="journal article" date="2019" name="Int. J. Syst. Evol. Microbiol.">
        <title>The Global Catalogue of Microorganisms (GCM) 10K type strain sequencing project: providing services to taxonomists for standard genome sequencing and annotation.</title>
        <authorList>
            <consortium name="The Broad Institute Genomics Platform"/>
            <consortium name="The Broad Institute Genome Sequencing Center for Infectious Disease"/>
            <person name="Wu L."/>
            <person name="Ma J."/>
        </authorList>
    </citation>
    <scope>NUCLEOTIDE SEQUENCE [LARGE SCALE GENOMIC DNA]</scope>
    <source>
        <strain evidence="6">CCM 7044</strain>
    </source>
</reference>
<evidence type="ECO:0000313" key="5">
    <source>
        <dbReference type="EMBL" id="MFD2794089.1"/>
    </source>
</evidence>
<evidence type="ECO:0000259" key="4">
    <source>
        <dbReference type="SMART" id="SM00701"/>
    </source>
</evidence>
<feature type="domain" description="N-acetylmuramoyl-L-alanine amidase" evidence="3">
    <location>
        <begin position="117"/>
        <end position="264"/>
    </location>
</feature>
<feature type="domain" description="Peptidoglycan recognition protein family" evidence="4">
    <location>
        <begin position="105"/>
        <end position="258"/>
    </location>
</feature>
<dbReference type="CDD" id="cd14488">
    <property type="entry name" value="CBM6-CBM35-CBM36_like_2"/>
    <property type="match status" value="1"/>
</dbReference>
<dbReference type="CDD" id="cd06583">
    <property type="entry name" value="PGRP"/>
    <property type="match status" value="1"/>
</dbReference>
<dbReference type="InterPro" id="IPR033803">
    <property type="entry name" value="CBD-like_Golvesin-Xly"/>
</dbReference>
<evidence type="ECO:0000313" key="6">
    <source>
        <dbReference type="Proteomes" id="UP001597479"/>
    </source>
</evidence>
<dbReference type="Gene3D" id="3.40.80.10">
    <property type="entry name" value="Peptidoglycan recognition protein-like"/>
    <property type="match status" value="1"/>
</dbReference>
<dbReference type="EMBL" id="JBHUOG010000001">
    <property type="protein sequence ID" value="MFD2794089.1"/>
    <property type="molecule type" value="Genomic_DNA"/>
</dbReference>
<dbReference type="GO" id="GO:0008745">
    <property type="term" value="F:N-acetylmuramoyl-L-alanine amidase activity"/>
    <property type="evidence" value="ECO:0007669"/>
    <property type="project" value="UniProtKB-EC"/>
</dbReference>
<dbReference type="InterPro" id="IPR002502">
    <property type="entry name" value="Amidase_domain"/>
</dbReference>
<dbReference type="InterPro" id="IPR015510">
    <property type="entry name" value="PGRP"/>
</dbReference>
<gene>
    <name evidence="5" type="ORF">ACFS27_11085</name>
</gene>
<evidence type="ECO:0000256" key="1">
    <source>
        <dbReference type="ARBA" id="ARBA00007553"/>
    </source>
</evidence>
<dbReference type="PROSITE" id="PS51318">
    <property type="entry name" value="TAT"/>
    <property type="match status" value="1"/>
</dbReference>
<dbReference type="InterPro" id="IPR006619">
    <property type="entry name" value="PGRP_domain_met/bac"/>
</dbReference>
<sequence>MHTHDHSHEHGSTDQTSPDPALRDKSALGRRDLLRSAVVLGIGAAGATIASPAGAMPAGAAATGATPAGAASARAGDAPPSLAPDPEAPADAPRGALAGVEVAAPTIASCATWGAAAARGTIDTVSTNPNKILIHHTASANVTDYSRAAGYQIARDIQQWHFANGWVDTGQHLTLSRGGYVMEGRHGSLSRLQNGSGTVVGAHAPGQNSQAIGIESQGTYTSATPPAQLWSRLVELCAYICDQYGIAPTQIYGHRDYTATACPGDVLYSMLPQLRSEVAAALAGSSWSVIVDNTSSGFSAGSSWQTSSFSAERYGASYRYATPAEVSDLATFSATIPSSGSYRVEAWFPGISGYNTSTPFIVYTGTGSSTIRLDQSTGGGAWLSLGTYAMTAGTRTVVAVSRWTQGTAYVVADAIRLTRL</sequence>
<dbReference type="Pfam" id="PF25275">
    <property type="entry name" value="Golvesin_C"/>
    <property type="match status" value="1"/>
</dbReference>
<dbReference type="InterPro" id="IPR036505">
    <property type="entry name" value="Amidase/PGRP_sf"/>
</dbReference>
<evidence type="ECO:0000256" key="2">
    <source>
        <dbReference type="SAM" id="MobiDB-lite"/>
    </source>
</evidence>
<evidence type="ECO:0000259" key="3">
    <source>
        <dbReference type="SMART" id="SM00644"/>
    </source>
</evidence>
<feature type="compositionally biased region" description="Low complexity" evidence="2">
    <location>
        <begin position="70"/>
        <end position="80"/>
    </location>
</feature>
<comment type="similarity">
    <text evidence="1">Belongs to the N-acetylmuramoyl-L-alanine amidase 2 family.</text>
</comment>
<feature type="compositionally biased region" description="Basic and acidic residues" evidence="2">
    <location>
        <begin position="1"/>
        <end position="12"/>
    </location>
</feature>
<dbReference type="SMART" id="SM00644">
    <property type="entry name" value="Ami_2"/>
    <property type="match status" value="1"/>
</dbReference>
<organism evidence="5 6">
    <name type="scientific">Promicromonospora vindobonensis</name>
    <dbReference type="NCBI Taxonomy" id="195748"/>
    <lineage>
        <taxon>Bacteria</taxon>
        <taxon>Bacillati</taxon>
        <taxon>Actinomycetota</taxon>
        <taxon>Actinomycetes</taxon>
        <taxon>Micrococcales</taxon>
        <taxon>Promicromonosporaceae</taxon>
        <taxon>Promicromonospora</taxon>
    </lineage>
</organism>
<dbReference type="InterPro" id="IPR006311">
    <property type="entry name" value="TAT_signal"/>
</dbReference>
<dbReference type="EC" id="3.5.1.28" evidence="5"/>
<dbReference type="Pfam" id="PF01510">
    <property type="entry name" value="Amidase_2"/>
    <property type="match status" value="1"/>
</dbReference>
<keyword evidence="6" id="KW-1185">Reference proteome</keyword>
<name>A0ABW5VS58_9MICO</name>
<feature type="region of interest" description="Disordered" evidence="2">
    <location>
        <begin position="70"/>
        <end position="93"/>
    </location>
</feature>
<comment type="caution">
    <text evidence="5">The sequence shown here is derived from an EMBL/GenBank/DDBJ whole genome shotgun (WGS) entry which is preliminary data.</text>
</comment>
<dbReference type="PANTHER" id="PTHR11022:SF41">
    <property type="entry name" value="PEPTIDOGLYCAN-RECOGNITION PROTEIN LC-RELATED"/>
    <property type="match status" value="1"/>
</dbReference>
<proteinExistence type="inferred from homology"/>
<dbReference type="SUPFAM" id="SSF55846">
    <property type="entry name" value="N-acetylmuramoyl-L-alanine amidase-like"/>
    <property type="match status" value="1"/>
</dbReference>
<feature type="region of interest" description="Disordered" evidence="2">
    <location>
        <begin position="1"/>
        <end position="28"/>
    </location>
</feature>
<dbReference type="PANTHER" id="PTHR11022">
    <property type="entry name" value="PEPTIDOGLYCAN RECOGNITION PROTEIN"/>
    <property type="match status" value="1"/>
</dbReference>
<dbReference type="RefSeq" id="WP_377182853.1">
    <property type="nucleotide sequence ID" value="NZ_JBHUOG010000001.1"/>
</dbReference>
<protein>
    <submittedName>
        <fullName evidence="5">N-acetylmuramoyl-L-alanine amidase</fullName>
        <ecNumber evidence="5">3.5.1.28</ecNumber>
    </submittedName>
</protein>
<keyword evidence="5" id="KW-0378">Hydrolase</keyword>